<dbReference type="RefSeq" id="XP_009157667.1">
    <property type="nucleotide sequence ID" value="XM_009159419.1"/>
</dbReference>
<dbReference type="OrthoDB" id="4165735at2759"/>
<gene>
    <name evidence="2" type="ORF">HMPREF1120_05253</name>
</gene>
<dbReference type="GeneID" id="20309892"/>
<sequence>MRDLRRWKPEDETSLKDVLDQVVSQGTTLPMEAARMVHQQFQSRLTEGLGDLTVIQIANKIGALARSIGLESSKDLLLEWEKNRGLLDAAKEQGNNAPRRRKRRQHKRQKRSTGASKKLSYGSEIESEAESQSSLSSTPSDLEKEAVPKPTEVQQSSNTTVKLTFPARRAGTGRTQWEPNPSNRYVFRTLDKILEKMTAAIQSLLKAVPVAILTGLQLTADIRDLSTHLVEKSTATNADFGRYLTTLFQDSTLSVTLILQAYAAAAVYAWVFQRFDCDLDPQIKLFLYTLGQHNPQQARSLEIDVTLDHLERKVKPTLPLLAAEYYRKLLEIFLNLKGPDLLPQNAKLLTTEERDVHMKDWQIKVLGAFQEALELRLRLEQSQCPYTFRWATHQAPFDSTWMESAHEDDASNPTEGSVVLLCLRPALHSCARREGEEPLLVVPALVMLEGAGPPCPIKIDFGSIR</sequence>
<feature type="compositionally biased region" description="Basic residues" evidence="1">
    <location>
        <begin position="98"/>
        <end position="111"/>
    </location>
</feature>
<feature type="compositionally biased region" description="Low complexity" evidence="1">
    <location>
        <begin position="130"/>
        <end position="140"/>
    </location>
</feature>
<organism evidence="2 3">
    <name type="scientific">Exophiala dermatitidis (strain ATCC 34100 / CBS 525.76 / NIH/UT8656)</name>
    <name type="common">Black yeast</name>
    <name type="synonym">Wangiella dermatitidis</name>
    <dbReference type="NCBI Taxonomy" id="858893"/>
    <lineage>
        <taxon>Eukaryota</taxon>
        <taxon>Fungi</taxon>
        <taxon>Dikarya</taxon>
        <taxon>Ascomycota</taxon>
        <taxon>Pezizomycotina</taxon>
        <taxon>Eurotiomycetes</taxon>
        <taxon>Chaetothyriomycetidae</taxon>
        <taxon>Chaetothyriales</taxon>
        <taxon>Herpotrichiellaceae</taxon>
        <taxon>Exophiala</taxon>
    </lineage>
</organism>
<dbReference type="EMBL" id="JH226133">
    <property type="protein sequence ID" value="EHY57206.1"/>
    <property type="molecule type" value="Genomic_DNA"/>
</dbReference>
<evidence type="ECO:0000313" key="3">
    <source>
        <dbReference type="Proteomes" id="UP000007304"/>
    </source>
</evidence>
<dbReference type="InParanoid" id="H6C0B1"/>
<dbReference type="HOGENOM" id="CLU_578706_0_0_1"/>
<accession>H6C0B1</accession>
<evidence type="ECO:0000313" key="2">
    <source>
        <dbReference type="EMBL" id="EHY57206.1"/>
    </source>
</evidence>
<feature type="compositionally biased region" description="Polar residues" evidence="1">
    <location>
        <begin position="152"/>
        <end position="162"/>
    </location>
</feature>
<protein>
    <submittedName>
        <fullName evidence="2">Uncharacterized protein</fullName>
    </submittedName>
</protein>
<name>H6C0B1_EXODN</name>
<reference evidence="2" key="1">
    <citation type="submission" date="2011-07" db="EMBL/GenBank/DDBJ databases">
        <title>The Genome Sequence of Exophiala (Wangiella) dermatitidis NIH/UT8656.</title>
        <authorList>
            <consortium name="The Broad Institute Genome Sequencing Platform"/>
            <person name="Cuomo C."/>
            <person name="Wang Z."/>
            <person name="Hunicke-Smith S."/>
            <person name="Szanislo P.J."/>
            <person name="Earl A."/>
            <person name="Young S.K."/>
            <person name="Zeng Q."/>
            <person name="Gargeya S."/>
            <person name="Fitzgerald M."/>
            <person name="Haas B."/>
            <person name="Abouelleil A."/>
            <person name="Alvarado L."/>
            <person name="Arachchi H.M."/>
            <person name="Berlin A."/>
            <person name="Brown A."/>
            <person name="Chapman S.B."/>
            <person name="Chen Z."/>
            <person name="Dunbar C."/>
            <person name="Freedman E."/>
            <person name="Gearin G."/>
            <person name="Gellesch M."/>
            <person name="Goldberg J."/>
            <person name="Griggs A."/>
            <person name="Gujja S."/>
            <person name="Heiman D."/>
            <person name="Howarth C."/>
            <person name="Larson L."/>
            <person name="Lui A."/>
            <person name="MacDonald P.J.P."/>
            <person name="Montmayeur A."/>
            <person name="Murphy C."/>
            <person name="Neiman D."/>
            <person name="Pearson M."/>
            <person name="Priest M."/>
            <person name="Roberts A."/>
            <person name="Saif S."/>
            <person name="Shea T."/>
            <person name="Shenoy N."/>
            <person name="Sisk P."/>
            <person name="Stolte C."/>
            <person name="Sykes S."/>
            <person name="Wortman J."/>
            <person name="Nusbaum C."/>
            <person name="Birren B."/>
        </authorList>
    </citation>
    <scope>NUCLEOTIDE SEQUENCE</scope>
    <source>
        <strain evidence="2">NIH/UT8656</strain>
    </source>
</reference>
<dbReference type="Proteomes" id="UP000007304">
    <property type="component" value="Unassembled WGS sequence"/>
</dbReference>
<proteinExistence type="predicted"/>
<dbReference type="VEuPathDB" id="FungiDB:HMPREF1120_05253"/>
<keyword evidence="3" id="KW-1185">Reference proteome</keyword>
<dbReference type="AlphaFoldDB" id="H6C0B1"/>
<feature type="region of interest" description="Disordered" evidence="1">
    <location>
        <begin position="89"/>
        <end position="177"/>
    </location>
</feature>
<evidence type="ECO:0000256" key="1">
    <source>
        <dbReference type="SAM" id="MobiDB-lite"/>
    </source>
</evidence>